<dbReference type="Proteomes" id="UP000823982">
    <property type="component" value="Unassembled WGS sequence"/>
</dbReference>
<dbReference type="GO" id="GO:0102559">
    <property type="term" value="F:peptide chain release factor N(5)-glutamine methyltransferase activity"/>
    <property type="evidence" value="ECO:0007669"/>
    <property type="project" value="UniProtKB-EC"/>
</dbReference>
<evidence type="ECO:0000313" key="8">
    <source>
        <dbReference type="EMBL" id="HIS24020.1"/>
    </source>
</evidence>
<dbReference type="InterPro" id="IPR040758">
    <property type="entry name" value="PrmC_N"/>
</dbReference>
<dbReference type="InterPro" id="IPR004556">
    <property type="entry name" value="HemK-like"/>
</dbReference>
<dbReference type="InterPro" id="IPR029063">
    <property type="entry name" value="SAM-dependent_MTases_sf"/>
</dbReference>
<feature type="domain" description="Release factor glutamine methyltransferase N-terminal" evidence="7">
    <location>
        <begin position="8"/>
        <end position="76"/>
    </location>
</feature>
<dbReference type="NCBIfam" id="TIGR00536">
    <property type="entry name" value="hemK_fam"/>
    <property type="match status" value="1"/>
</dbReference>
<evidence type="ECO:0000259" key="7">
    <source>
        <dbReference type="Pfam" id="PF17827"/>
    </source>
</evidence>
<comment type="catalytic activity">
    <reaction evidence="5">
        <text>L-glutaminyl-[peptide chain release factor] + S-adenosyl-L-methionine = N(5)-methyl-L-glutaminyl-[peptide chain release factor] + S-adenosyl-L-homocysteine + H(+)</text>
        <dbReference type="Rhea" id="RHEA:42896"/>
        <dbReference type="Rhea" id="RHEA-COMP:10271"/>
        <dbReference type="Rhea" id="RHEA-COMP:10272"/>
        <dbReference type="ChEBI" id="CHEBI:15378"/>
        <dbReference type="ChEBI" id="CHEBI:30011"/>
        <dbReference type="ChEBI" id="CHEBI:57856"/>
        <dbReference type="ChEBI" id="CHEBI:59789"/>
        <dbReference type="ChEBI" id="CHEBI:61891"/>
        <dbReference type="EC" id="2.1.1.297"/>
    </reaction>
</comment>
<dbReference type="InterPro" id="IPR007848">
    <property type="entry name" value="Small_mtfrase_dom"/>
</dbReference>
<evidence type="ECO:0000256" key="4">
    <source>
        <dbReference type="ARBA" id="ARBA00022691"/>
    </source>
</evidence>
<dbReference type="AlphaFoldDB" id="A0A9D1EMF2"/>
<evidence type="ECO:0000256" key="1">
    <source>
        <dbReference type="ARBA" id="ARBA00012771"/>
    </source>
</evidence>
<sequence length="286" mass="31719">MVKDELLRAEKVLADAGVEDADLEARVLFECIYSRSFLTDLLCSRLNREMTEDERSKLESMLARRISGEPLQYIAGKWEFYGEEFYVGEGVLIPRQDTETLVDEVLKLGGALNAETVLDLCSGTGCIPIVLSKKLPQAHFYAAELSKDAFYWLEKNIAAHRADVTALMLDVTQKQSADGFVTRFGRADIITCNPPYLDERDMRELQKEVRREPAFALYGGSDGLEYYRAVADAWKDALAAGGKILFETGCSQAQSVIEILEGCGYRDASVTKDLAGKDRVVSASIG</sequence>
<dbReference type="Pfam" id="PF05175">
    <property type="entry name" value="MTS"/>
    <property type="match status" value="1"/>
</dbReference>
<keyword evidence="2 8" id="KW-0489">Methyltransferase</keyword>
<evidence type="ECO:0000256" key="3">
    <source>
        <dbReference type="ARBA" id="ARBA00022679"/>
    </source>
</evidence>
<reference evidence="8" key="2">
    <citation type="journal article" date="2021" name="PeerJ">
        <title>Extensive microbial diversity within the chicken gut microbiome revealed by metagenomics and culture.</title>
        <authorList>
            <person name="Gilroy R."/>
            <person name="Ravi A."/>
            <person name="Getino M."/>
            <person name="Pursley I."/>
            <person name="Horton D.L."/>
            <person name="Alikhan N.F."/>
            <person name="Baker D."/>
            <person name="Gharbi K."/>
            <person name="Hall N."/>
            <person name="Watson M."/>
            <person name="Adriaenssens E.M."/>
            <person name="Foster-Nyarko E."/>
            <person name="Jarju S."/>
            <person name="Secka A."/>
            <person name="Antonio M."/>
            <person name="Oren A."/>
            <person name="Chaudhuri R.R."/>
            <person name="La Ragione R."/>
            <person name="Hildebrand F."/>
            <person name="Pallen M.J."/>
        </authorList>
    </citation>
    <scope>NUCLEOTIDE SEQUENCE</scope>
    <source>
        <strain evidence="8">CHK157-1446</strain>
    </source>
</reference>
<dbReference type="SUPFAM" id="SSF53335">
    <property type="entry name" value="S-adenosyl-L-methionine-dependent methyltransferases"/>
    <property type="match status" value="1"/>
</dbReference>
<comment type="caution">
    <text evidence="8">The sequence shown here is derived from an EMBL/GenBank/DDBJ whole genome shotgun (WGS) entry which is preliminary data.</text>
</comment>
<evidence type="ECO:0000259" key="6">
    <source>
        <dbReference type="Pfam" id="PF05175"/>
    </source>
</evidence>
<evidence type="ECO:0000313" key="9">
    <source>
        <dbReference type="Proteomes" id="UP000823982"/>
    </source>
</evidence>
<dbReference type="CDD" id="cd02440">
    <property type="entry name" value="AdoMet_MTases"/>
    <property type="match status" value="1"/>
</dbReference>
<evidence type="ECO:0000256" key="5">
    <source>
        <dbReference type="ARBA" id="ARBA00048391"/>
    </source>
</evidence>
<feature type="domain" description="Methyltransferase small" evidence="6">
    <location>
        <begin position="113"/>
        <end position="201"/>
    </location>
</feature>
<dbReference type="InterPro" id="IPR019874">
    <property type="entry name" value="RF_methyltr_PrmC"/>
</dbReference>
<accession>A0A9D1EMF2</accession>
<dbReference type="Gene3D" id="1.10.8.10">
    <property type="entry name" value="DNA helicase RuvA subunit, C-terminal domain"/>
    <property type="match status" value="1"/>
</dbReference>
<name>A0A9D1EMF2_9FIRM</name>
<dbReference type="EC" id="2.1.1.297" evidence="1"/>
<protein>
    <recommendedName>
        <fullName evidence="1">peptide chain release factor N(5)-glutamine methyltransferase</fullName>
        <ecNumber evidence="1">2.1.1.297</ecNumber>
    </recommendedName>
</protein>
<reference evidence="8" key="1">
    <citation type="submission" date="2020-10" db="EMBL/GenBank/DDBJ databases">
        <authorList>
            <person name="Gilroy R."/>
        </authorList>
    </citation>
    <scope>NUCLEOTIDE SEQUENCE</scope>
    <source>
        <strain evidence="8">CHK157-1446</strain>
    </source>
</reference>
<dbReference type="NCBIfam" id="TIGR03534">
    <property type="entry name" value="RF_mod_PrmC"/>
    <property type="match status" value="1"/>
</dbReference>
<keyword evidence="4" id="KW-0949">S-adenosyl-L-methionine</keyword>
<keyword evidence="3 8" id="KW-0808">Transferase</keyword>
<dbReference type="EMBL" id="DVIR01000011">
    <property type="protein sequence ID" value="HIS24020.1"/>
    <property type="molecule type" value="Genomic_DNA"/>
</dbReference>
<organism evidence="8 9">
    <name type="scientific">Candidatus Faeciplasma gallinarum</name>
    <dbReference type="NCBI Taxonomy" id="2840799"/>
    <lineage>
        <taxon>Bacteria</taxon>
        <taxon>Bacillati</taxon>
        <taxon>Bacillota</taxon>
        <taxon>Clostridia</taxon>
        <taxon>Eubacteriales</taxon>
        <taxon>Oscillospiraceae</taxon>
        <taxon>Oscillospiraceae incertae sedis</taxon>
        <taxon>Candidatus Faeciplasma</taxon>
    </lineage>
</organism>
<dbReference type="Gene3D" id="3.40.50.150">
    <property type="entry name" value="Vaccinia Virus protein VP39"/>
    <property type="match status" value="1"/>
</dbReference>
<evidence type="ECO:0000256" key="2">
    <source>
        <dbReference type="ARBA" id="ARBA00022603"/>
    </source>
</evidence>
<dbReference type="PANTHER" id="PTHR18895:SF74">
    <property type="entry name" value="MTRF1L RELEASE FACTOR GLUTAMINE METHYLTRANSFERASE"/>
    <property type="match status" value="1"/>
</dbReference>
<gene>
    <name evidence="8" type="primary">prmC</name>
    <name evidence="8" type="ORF">IAD01_01245</name>
</gene>
<proteinExistence type="predicted"/>
<dbReference type="InterPro" id="IPR050320">
    <property type="entry name" value="N5-glutamine_MTase"/>
</dbReference>
<dbReference type="GO" id="GO:0032259">
    <property type="term" value="P:methylation"/>
    <property type="evidence" value="ECO:0007669"/>
    <property type="project" value="UniProtKB-KW"/>
</dbReference>
<dbReference type="Pfam" id="PF17827">
    <property type="entry name" value="PrmC_N"/>
    <property type="match status" value="1"/>
</dbReference>
<dbReference type="PANTHER" id="PTHR18895">
    <property type="entry name" value="HEMK METHYLTRANSFERASE"/>
    <property type="match status" value="1"/>
</dbReference>